<dbReference type="SUPFAM" id="SSF52317">
    <property type="entry name" value="Class I glutamine amidotransferase-like"/>
    <property type="match status" value="1"/>
</dbReference>
<accession>A0A5M3MMG9</accession>
<dbReference type="EMBL" id="JH711579">
    <property type="protein sequence ID" value="EIW80402.1"/>
    <property type="molecule type" value="Genomic_DNA"/>
</dbReference>
<proteinExistence type="predicted"/>
<dbReference type="KEGG" id="cput:CONPUDRAFT_165931"/>
<evidence type="ECO:0000313" key="2">
    <source>
        <dbReference type="Proteomes" id="UP000053558"/>
    </source>
</evidence>
<dbReference type="PANTHER" id="PTHR42695:SF5">
    <property type="entry name" value="GLUTAMINE AMIDOTRANSFERASE YLR126C-RELATED"/>
    <property type="match status" value="1"/>
</dbReference>
<evidence type="ECO:0000313" key="1">
    <source>
        <dbReference type="EMBL" id="EIW80402.1"/>
    </source>
</evidence>
<keyword evidence="2" id="KW-1185">Reference proteome</keyword>
<organism evidence="1 2">
    <name type="scientific">Coniophora puteana (strain RWD-64-598)</name>
    <name type="common">Brown rot fungus</name>
    <dbReference type="NCBI Taxonomy" id="741705"/>
    <lineage>
        <taxon>Eukaryota</taxon>
        <taxon>Fungi</taxon>
        <taxon>Dikarya</taxon>
        <taxon>Basidiomycota</taxon>
        <taxon>Agaricomycotina</taxon>
        <taxon>Agaricomycetes</taxon>
        <taxon>Agaricomycetidae</taxon>
        <taxon>Boletales</taxon>
        <taxon>Coniophorineae</taxon>
        <taxon>Coniophoraceae</taxon>
        <taxon>Coniophora</taxon>
    </lineage>
</organism>
<name>A0A5M3MMG9_CONPW</name>
<dbReference type="RefSeq" id="XP_007769358.1">
    <property type="nucleotide sequence ID" value="XM_007771168.1"/>
</dbReference>
<reference evidence="2" key="1">
    <citation type="journal article" date="2012" name="Science">
        <title>The Paleozoic origin of enzymatic lignin decomposition reconstructed from 31 fungal genomes.</title>
        <authorList>
            <person name="Floudas D."/>
            <person name="Binder M."/>
            <person name="Riley R."/>
            <person name="Barry K."/>
            <person name="Blanchette R.A."/>
            <person name="Henrissat B."/>
            <person name="Martinez A.T."/>
            <person name="Otillar R."/>
            <person name="Spatafora J.W."/>
            <person name="Yadav J.S."/>
            <person name="Aerts A."/>
            <person name="Benoit I."/>
            <person name="Boyd A."/>
            <person name="Carlson A."/>
            <person name="Copeland A."/>
            <person name="Coutinho P.M."/>
            <person name="de Vries R.P."/>
            <person name="Ferreira P."/>
            <person name="Findley K."/>
            <person name="Foster B."/>
            <person name="Gaskell J."/>
            <person name="Glotzer D."/>
            <person name="Gorecki P."/>
            <person name="Heitman J."/>
            <person name="Hesse C."/>
            <person name="Hori C."/>
            <person name="Igarashi K."/>
            <person name="Jurgens J.A."/>
            <person name="Kallen N."/>
            <person name="Kersten P."/>
            <person name="Kohler A."/>
            <person name="Kuees U."/>
            <person name="Kumar T.K.A."/>
            <person name="Kuo A."/>
            <person name="LaButti K."/>
            <person name="Larrondo L.F."/>
            <person name="Lindquist E."/>
            <person name="Ling A."/>
            <person name="Lombard V."/>
            <person name="Lucas S."/>
            <person name="Lundell T."/>
            <person name="Martin R."/>
            <person name="McLaughlin D.J."/>
            <person name="Morgenstern I."/>
            <person name="Morin E."/>
            <person name="Murat C."/>
            <person name="Nagy L.G."/>
            <person name="Nolan M."/>
            <person name="Ohm R.A."/>
            <person name="Patyshakuliyeva A."/>
            <person name="Rokas A."/>
            <person name="Ruiz-Duenas F.J."/>
            <person name="Sabat G."/>
            <person name="Salamov A."/>
            <person name="Samejima M."/>
            <person name="Schmutz J."/>
            <person name="Slot J.C."/>
            <person name="St John F."/>
            <person name="Stenlid J."/>
            <person name="Sun H."/>
            <person name="Sun S."/>
            <person name="Syed K."/>
            <person name="Tsang A."/>
            <person name="Wiebenga A."/>
            <person name="Young D."/>
            <person name="Pisabarro A."/>
            <person name="Eastwood D.C."/>
            <person name="Martin F."/>
            <person name="Cullen D."/>
            <person name="Grigoriev I.V."/>
            <person name="Hibbett D.S."/>
        </authorList>
    </citation>
    <scope>NUCLEOTIDE SEQUENCE [LARGE SCALE GENOMIC DNA]</scope>
    <source>
        <strain evidence="2">RWD-64-598 SS2</strain>
    </source>
</reference>
<dbReference type="GeneID" id="19205425"/>
<dbReference type="GO" id="GO:0005634">
    <property type="term" value="C:nucleus"/>
    <property type="evidence" value="ECO:0007669"/>
    <property type="project" value="TreeGrafter"/>
</dbReference>
<dbReference type="Proteomes" id="UP000053558">
    <property type="component" value="Unassembled WGS sequence"/>
</dbReference>
<comment type="caution">
    <text evidence="1">The sequence shown here is derived from an EMBL/GenBank/DDBJ whole genome shotgun (WGS) entry which is preliminary data.</text>
</comment>
<gene>
    <name evidence="1" type="ORF">CONPUDRAFT_165931</name>
</gene>
<dbReference type="PANTHER" id="PTHR42695">
    <property type="entry name" value="GLUTAMINE AMIDOTRANSFERASE YLR126C-RELATED"/>
    <property type="match status" value="1"/>
</dbReference>
<dbReference type="InterPro" id="IPR044992">
    <property type="entry name" value="ChyE-like"/>
</dbReference>
<dbReference type="InterPro" id="IPR029062">
    <property type="entry name" value="Class_I_gatase-like"/>
</dbReference>
<dbReference type="Gene3D" id="3.40.50.880">
    <property type="match status" value="1"/>
</dbReference>
<evidence type="ECO:0008006" key="3">
    <source>
        <dbReference type="Google" id="ProtNLM"/>
    </source>
</evidence>
<dbReference type="OrthoDB" id="92161at2759"/>
<dbReference type="GO" id="GO:0005829">
    <property type="term" value="C:cytosol"/>
    <property type="evidence" value="ECO:0007669"/>
    <property type="project" value="TreeGrafter"/>
</dbReference>
<protein>
    <recommendedName>
        <fullName evidence="3">Class I glutamine amidotransferase-like protein</fullName>
    </recommendedName>
</protein>
<sequence length="367" mass="39987">MSSPQPLRIAVFSCGPVEGKMNTELGYTLGAEGTRELYHKLLTENPQIANPLDPTKKIFNPELAAIAVNLQTTVYDVLGDGKPVPTDAANFDDTDPRLPSEDVLGTIDAIIVSGSGESVRYVEDEHERGQWEGKIRRLQRYLRYVIDNHPRIKVIGICFGHQILSFASGMAVDRNPLGWEVGPTNVILNDLGKSVFQKGALIIQQIHQDHVLLNVGIGGTGDSGSGGYGAAPPPGSERPSDEVVIDKDVTPIDGLGRWGHSDLTSNQGMVKFTEDVVDDLDEPTLHLGALEKIHIFTSQGHPELDRDMIRVLIEDYSEPQNPGGIPADRALAALARNEDKSFELSVDDLAIVYWQMLKGAWNAKNAA</sequence>
<dbReference type="AlphaFoldDB" id="A0A5M3MMG9"/>